<dbReference type="PANTHER" id="PTHR46951">
    <property type="entry name" value="BED-TYPE DOMAIN-CONTAINING PROTEIN"/>
    <property type="match status" value="1"/>
</dbReference>
<dbReference type="AlphaFoldDB" id="A0A7N2MUB4"/>
<accession>A0A7N2MUB4</accession>
<dbReference type="PANTHER" id="PTHR46951:SF2">
    <property type="entry name" value="BED-TYPE DOMAIN-CONTAINING PROTEIN"/>
    <property type="match status" value="1"/>
</dbReference>
<evidence type="ECO:0000313" key="6">
    <source>
        <dbReference type="EnsemblPlants" id="QL10p061279:mrna"/>
    </source>
</evidence>
<evidence type="ECO:0000256" key="1">
    <source>
        <dbReference type="ARBA" id="ARBA00022723"/>
    </source>
</evidence>
<sequence>MGRKRDESAWKYVEGLKKNRFRCKFCELDLSGGASRIKAHLGKFKREGIKICTKVTKEVQAEFVEQLTGQTRDLRAYQLRATMRQMEENTPMKEKNKDLIMQGDFFINLCTPSEPHTSPLVEDLHDVHLEHIDFDPNLAANMEDLGIQNHNLDGNWFLIILI</sequence>
<reference evidence="6 7" key="1">
    <citation type="journal article" date="2016" name="G3 (Bethesda)">
        <title>First Draft Assembly and Annotation of the Genome of a California Endemic Oak Quercus lobata Nee (Fagaceae).</title>
        <authorList>
            <person name="Sork V.L."/>
            <person name="Fitz-Gibbon S.T."/>
            <person name="Puiu D."/>
            <person name="Crepeau M."/>
            <person name="Gugger P.F."/>
            <person name="Sherman R."/>
            <person name="Stevens K."/>
            <person name="Langley C.H."/>
            <person name="Pellegrini M."/>
            <person name="Salzberg S.L."/>
        </authorList>
    </citation>
    <scope>NUCLEOTIDE SEQUENCE [LARGE SCALE GENOMIC DNA]</scope>
    <source>
        <strain evidence="6 7">cv. SW786</strain>
    </source>
</reference>
<dbReference type="Gramene" id="QL10p061279:mrna">
    <property type="protein sequence ID" value="QL10p061279:mrna"/>
    <property type="gene ID" value="QL10p061279"/>
</dbReference>
<keyword evidence="1" id="KW-0479">Metal-binding</keyword>
<reference evidence="6" key="2">
    <citation type="submission" date="2021-01" db="UniProtKB">
        <authorList>
            <consortium name="EnsemblPlants"/>
        </authorList>
    </citation>
    <scope>IDENTIFICATION</scope>
</reference>
<dbReference type="InParanoid" id="A0A7N2MUB4"/>
<evidence type="ECO:0000256" key="3">
    <source>
        <dbReference type="ARBA" id="ARBA00022833"/>
    </source>
</evidence>
<feature type="domain" description="BED-type" evidence="5">
    <location>
        <begin position="4"/>
        <end position="59"/>
    </location>
</feature>
<proteinExistence type="predicted"/>
<organism evidence="6 7">
    <name type="scientific">Quercus lobata</name>
    <name type="common">Valley oak</name>
    <dbReference type="NCBI Taxonomy" id="97700"/>
    <lineage>
        <taxon>Eukaryota</taxon>
        <taxon>Viridiplantae</taxon>
        <taxon>Streptophyta</taxon>
        <taxon>Embryophyta</taxon>
        <taxon>Tracheophyta</taxon>
        <taxon>Spermatophyta</taxon>
        <taxon>Magnoliopsida</taxon>
        <taxon>eudicotyledons</taxon>
        <taxon>Gunneridae</taxon>
        <taxon>Pentapetalae</taxon>
        <taxon>rosids</taxon>
        <taxon>fabids</taxon>
        <taxon>Fagales</taxon>
        <taxon>Fagaceae</taxon>
        <taxon>Quercus</taxon>
    </lineage>
</organism>
<keyword evidence="2 4" id="KW-0863">Zinc-finger</keyword>
<keyword evidence="3" id="KW-0862">Zinc</keyword>
<evidence type="ECO:0000313" key="7">
    <source>
        <dbReference type="Proteomes" id="UP000594261"/>
    </source>
</evidence>
<keyword evidence="7" id="KW-1185">Reference proteome</keyword>
<dbReference type="PROSITE" id="PS50808">
    <property type="entry name" value="ZF_BED"/>
    <property type="match status" value="1"/>
</dbReference>
<dbReference type="Proteomes" id="UP000594261">
    <property type="component" value="Chromosome 10"/>
</dbReference>
<dbReference type="InterPro" id="IPR003656">
    <property type="entry name" value="Znf_BED"/>
</dbReference>
<evidence type="ECO:0000259" key="5">
    <source>
        <dbReference type="PROSITE" id="PS50808"/>
    </source>
</evidence>
<evidence type="ECO:0000256" key="2">
    <source>
        <dbReference type="ARBA" id="ARBA00022771"/>
    </source>
</evidence>
<dbReference type="EMBL" id="LRBV02000010">
    <property type="status" value="NOT_ANNOTATED_CDS"/>
    <property type="molecule type" value="Genomic_DNA"/>
</dbReference>
<name>A0A7N2MUB4_QUELO</name>
<dbReference type="EnsemblPlants" id="QL10p061279:mrna">
    <property type="protein sequence ID" value="QL10p061279:mrna"/>
    <property type="gene ID" value="QL10p061279"/>
</dbReference>
<evidence type="ECO:0000256" key="4">
    <source>
        <dbReference type="PROSITE-ProRule" id="PRU00027"/>
    </source>
</evidence>
<dbReference type="GO" id="GO:0003677">
    <property type="term" value="F:DNA binding"/>
    <property type="evidence" value="ECO:0007669"/>
    <property type="project" value="InterPro"/>
</dbReference>
<dbReference type="GO" id="GO:0008270">
    <property type="term" value="F:zinc ion binding"/>
    <property type="evidence" value="ECO:0007669"/>
    <property type="project" value="UniProtKB-KW"/>
</dbReference>
<protein>
    <recommendedName>
        <fullName evidence="5">BED-type domain-containing protein</fullName>
    </recommendedName>
</protein>